<dbReference type="GeneID" id="104592161"/>
<name>A0A1U7Z8D6_NELNU</name>
<dbReference type="OrthoDB" id="669248at2759"/>
<proteinExistence type="predicted"/>
<reference evidence="2" key="1">
    <citation type="submission" date="2025-08" db="UniProtKB">
        <authorList>
            <consortium name="RefSeq"/>
        </authorList>
    </citation>
    <scope>IDENTIFICATION</scope>
</reference>
<dbReference type="Proteomes" id="UP000189703">
    <property type="component" value="Unplaced"/>
</dbReference>
<protein>
    <submittedName>
        <fullName evidence="2">Uncharacterized protein LOC104592161</fullName>
    </submittedName>
</protein>
<dbReference type="RefSeq" id="XP_010249675.2">
    <property type="nucleotide sequence ID" value="XM_010251373.2"/>
</dbReference>
<dbReference type="KEGG" id="nnu:104592161"/>
<gene>
    <name evidence="2" type="primary">LOC104592161</name>
</gene>
<organism evidence="1 2">
    <name type="scientific">Nelumbo nucifera</name>
    <name type="common">Sacred lotus</name>
    <dbReference type="NCBI Taxonomy" id="4432"/>
    <lineage>
        <taxon>Eukaryota</taxon>
        <taxon>Viridiplantae</taxon>
        <taxon>Streptophyta</taxon>
        <taxon>Embryophyta</taxon>
        <taxon>Tracheophyta</taxon>
        <taxon>Spermatophyta</taxon>
        <taxon>Magnoliopsida</taxon>
        <taxon>Proteales</taxon>
        <taxon>Nelumbonaceae</taxon>
        <taxon>Nelumbo</taxon>
    </lineage>
</organism>
<dbReference type="InParanoid" id="A0A1U7Z8D6"/>
<sequence>MPHFIEVDVHMCIKRTFVTFTAFIVEHWNPSLEINKRCLNPWKAVSKMSVPTILARLSTRSPSLVRKLYKNEISPAISSFKSSSQSQVSASAKRIYGTSRLPLELSSLVSMMPLHSAIASARLRSSLSIESQSWGLIPQGISMPL</sequence>
<dbReference type="PANTHER" id="PTHR33156">
    <property type="entry name" value="OS02G0230000 PROTEIN"/>
    <property type="match status" value="1"/>
</dbReference>
<dbReference type="OMA" id="SMIPLHS"/>
<dbReference type="FunCoup" id="A0A1U7Z8D6">
    <property type="interactions" value="247"/>
</dbReference>
<dbReference type="AlphaFoldDB" id="A0A1U7Z8D6"/>
<dbReference type="PANTHER" id="PTHR33156:SF43">
    <property type="entry name" value="OS02G0273900 PROTEIN"/>
    <property type="match status" value="1"/>
</dbReference>
<accession>A0A1U7Z8D6</accession>
<evidence type="ECO:0000313" key="1">
    <source>
        <dbReference type="Proteomes" id="UP000189703"/>
    </source>
</evidence>
<evidence type="ECO:0000313" key="2">
    <source>
        <dbReference type="RefSeq" id="XP_010249675.2"/>
    </source>
</evidence>
<dbReference type="eggNOG" id="ENOG502S7W2">
    <property type="taxonomic scope" value="Eukaryota"/>
</dbReference>
<keyword evidence="1" id="KW-1185">Reference proteome</keyword>
<dbReference type="InterPro" id="IPR043459">
    <property type="entry name" value="NFD6/NOXY2-like"/>
</dbReference>